<feature type="compositionally biased region" description="Polar residues" evidence="8">
    <location>
        <begin position="27"/>
        <end position="36"/>
    </location>
</feature>
<comment type="subcellular location">
    <subcellularLocation>
        <location evidence="2">Cell membrane</location>
    </subcellularLocation>
</comment>
<sequence>MNDWERSLRQERYQHQHQHQHQHQQRSKTPSFSSSLLDAMYRSIDESKYEAAEATATTKAKKQRNSNSNRNEAVEDERSLRKALTFEKWMESNDEKRSRIIARGFTRTYNSASSSSDSSCGGVFSSSETESVHRDGSKSASFTIQRPKQARSDHYSVGSEYENTPKHEGRLLMRTKSKALKLYGDLKKVKQPISPGRRITSFLNSLFNSRNAKNRKRGESLDGLSSLRRSRSVKDHHQATTCSLSSSFSRSSCLNKLPPSSTSRANKFTSSNNNCSKRSVRFCLVDEDPRRCGKKEDPRIMPTPIVRKIAEITVIEKEVIKNMNDKCRSRGFEDEDLDEDDEEYDDGMSCTSSDLFELENIGATGGVGSAYREELPVYGTTSLKKNHAIVNGLIL</sequence>
<comment type="function">
    <text evidence="1">Involved in auxin transport. Regulator of the auxin signaling pathway.</text>
</comment>
<comment type="caution">
    <text evidence="9">The sequence shown here is derived from an EMBL/GenBank/DDBJ whole genome shotgun (WGS) entry which is preliminary data.</text>
</comment>
<proteinExistence type="inferred from homology"/>
<accession>A0AAV6K415</accession>
<feature type="region of interest" description="Disordered" evidence="8">
    <location>
        <begin position="1"/>
        <end position="37"/>
    </location>
</feature>
<keyword evidence="7" id="KW-0927">Auxin signaling pathway</keyword>
<evidence type="ECO:0000256" key="6">
    <source>
        <dbReference type="ARBA" id="ARBA00023136"/>
    </source>
</evidence>
<dbReference type="AlphaFoldDB" id="A0AAV6K415"/>
<feature type="region of interest" description="Disordered" evidence="8">
    <location>
        <begin position="214"/>
        <end position="272"/>
    </location>
</feature>
<dbReference type="PANTHER" id="PTHR33541:SF31">
    <property type="entry name" value="PROTEIN BIG GRAIN 1-LIKE A"/>
    <property type="match status" value="1"/>
</dbReference>
<feature type="region of interest" description="Disordered" evidence="8">
    <location>
        <begin position="49"/>
        <end position="78"/>
    </location>
</feature>
<protein>
    <recommendedName>
        <fullName evidence="11">Protein BIG GRAIN 1-like A</fullName>
    </recommendedName>
</protein>
<name>A0AAV6K415_9ERIC</name>
<evidence type="ECO:0000313" key="10">
    <source>
        <dbReference type="Proteomes" id="UP000823749"/>
    </source>
</evidence>
<gene>
    <name evidence="9" type="ORF">RHGRI_012956</name>
</gene>
<dbReference type="GO" id="GO:0009734">
    <property type="term" value="P:auxin-activated signaling pathway"/>
    <property type="evidence" value="ECO:0007669"/>
    <property type="project" value="UniProtKB-KW"/>
</dbReference>
<dbReference type="EMBL" id="JACTNZ010000005">
    <property type="protein sequence ID" value="KAG5547097.1"/>
    <property type="molecule type" value="Genomic_DNA"/>
</dbReference>
<keyword evidence="6" id="KW-0472">Membrane</keyword>
<evidence type="ECO:0000256" key="8">
    <source>
        <dbReference type="SAM" id="MobiDB-lite"/>
    </source>
</evidence>
<feature type="compositionally biased region" description="Low complexity" evidence="8">
    <location>
        <begin position="111"/>
        <end position="127"/>
    </location>
</feature>
<organism evidence="9 10">
    <name type="scientific">Rhododendron griersonianum</name>
    <dbReference type="NCBI Taxonomy" id="479676"/>
    <lineage>
        <taxon>Eukaryota</taxon>
        <taxon>Viridiplantae</taxon>
        <taxon>Streptophyta</taxon>
        <taxon>Embryophyta</taxon>
        <taxon>Tracheophyta</taxon>
        <taxon>Spermatophyta</taxon>
        <taxon>Magnoliopsida</taxon>
        <taxon>eudicotyledons</taxon>
        <taxon>Gunneridae</taxon>
        <taxon>Pentapetalae</taxon>
        <taxon>asterids</taxon>
        <taxon>Ericales</taxon>
        <taxon>Ericaceae</taxon>
        <taxon>Ericoideae</taxon>
        <taxon>Rhodoreae</taxon>
        <taxon>Rhododendron</taxon>
    </lineage>
</organism>
<evidence type="ECO:0000256" key="4">
    <source>
        <dbReference type="ARBA" id="ARBA00022448"/>
    </source>
</evidence>
<evidence type="ECO:0000256" key="2">
    <source>
        <dbReference type="ARBA" id="ARBA00004236"/>
    </source>
</evidence>
<evidence type="ECO:0000256" key="3">
    <source>
        <dbReference type="ARBA" id="ARBA00010067"/>
    </source>
</evidence>
<evidence type="ECO:0000256" key="1">
    <source>
        <dbReference type="ARBA" id="ARBA00002281"/>
    </source>
</evidence>
<dbReference type="InterPro" id="IPR039621">
    <property type="entry name" value="BG1-like"/>
</dbReference>
<feature type="compositionally biased region" description="Polar residues" evidence="8">
    <location>
        <begin position="258"/>
        <end position="272"/>
    </location>
</feature>
<keyword evidence="4" id="KW-0813">Transport</keyword>
<evidence type="ECO:0008006" key="11">
    <source>
        <dbReference type="Google" id="ProtNLM"/>
    </source>
</evidence>
<comment type="similarity">
    <text evidence="3">Belongs to the BIG GRAIN 1 (BG1) plant protein family.</text>
</comment>
<dbReference type="GO" id="GO:0005886">
    <property type="term" value="C:plasma membrane"/>
    <property type="evidence" value="ECO:0007669"/>
    <property type="project" value="UniProtKB-SubCell"/>
</dbReference>
<evidence type="ECO:0000256" key="5">
    <source>
        <dbReference type="ARBA" id="ARBA00022475"/>
    </source>
</evidence>
<feature type="compositionally biased region" description="Basic residues" evidence="8">
    <location>
        <begin position="15"/>
        <end position="26"/>
    </location>
</feature>
<keyword evidence="5" id="KW-1003">Cell membrane</keyword>
<evidence type="ECO:0000256" key="7">
    <source>
        <dbReference type="ARBA" id="ARBA00023294"/>
    </source>
</evidence>
<reference evidence="9" key="1">
    <citation type="submission" date="2020-08" db="EMBL/GenBank/DDBJ databases">
        <title>Plant Genome Project.</title>
        <authorList>
            <person name="Zhang R.-G."/>
        </authorList>
    </citation>
    <scope>NUCLEOTIDE SEQUENCE</scope>
    <source>
        <strain evidence="9">WSP0</strain>
        <tissue evidence="9">Leaf</tissue>
    </source>
</reference>
<dbReference type="Proteomes" id="UP000823749">
    <property type="component" value="Chromosome 5"/>
</dbReference>
<feature type="region of interest" description="Disordered" evidence="8">
    <location>
        <begin position="111"/>
        <end position="165"/>
    </location>
</feature>
<evidence type="ECO:0000313" key="9">
    <source>
        <dbReference type="EMBL" id="KAG5547097.1"/>
    </source>
</evidence>
<feature type="compositionally biased region" description="Basic and acidic residues" evidence="8">
    <location>
        <begin position="1"/>
        <end position="14"/>
    </location>
</feature>
<keyword evidence="10" id="KW-1185">Reference proteome</keyword>
<dbReference type="PANTHER" id="PTHR33541">
    <property type="entry name" value="PROTEIN BIG GRAIN 1-LIKE A-RELATED"/>
    <property type="match status" value="1"/>
</dbReference>
<feature type="compositionally biased region" description="Low complexity" evidence="8">
    <location>
        <begin position="243"/>
        <end position="252"/>
    </location>
</feature>